<evidence type="ECO:0000313" key="4">
    <source>
        <dbReference type="Proteomes" id="UP000785613"/>
    </source>
</evidence>
<accession>A0ABX0LBV8</accession>
<feature type="region of interest" description="Disordered" evidence="1">
    <location>
        <begin position="30"/>
        <end position="58"/>
    </location>
</feature>
<name>A0ABX0LBV8_9BURK</name>
<dbReference type="Proteomes" id="UP000785613">
    <property type="component" value="Unassembled WGS sequence"/>
</dbReference>
<evidence type="ECO:0000256" key="2">
    <source>
        <dbReference type="SAM" id="SignalP"/>
    </source>
</evidence>
<dbReference type="RefSeq" id="WP_167220745.1">
    <property type="nucleotide sequence ID" value="NZ_VUYU01000001.1"/>
</dbReference>
<evidence type="ECO:0008006" key="5">
    <source>
        <dbReference type="Google" id="ProtNLM"/>
    </source>
</evidence>
<dbReference type="EMBL" id="VUYU01000001">
    <property type="protein sequence ID" value="NHZ32153.1"/>
    <property type="molecule type" value="Genomic_DNA"/>
</dbReference>
<reference evidence="3 4" key="1">
    <citation type="submission" date="2019-09" db="EMBL/GenBank/DDBJ databases">
        <title>Taxonomy of Antarctic Massilia spp.: description of Massilia rubra sp. nov., Massilia aquatica sp. nov., Massilia mucilaginosa sp. nov., Massilia frigida sp. nov. isolated from streams, lakes and regoliths.</title>
        <authorList>
            <person name="Holochova P."/>
            <person name="Sedlacek I."/>
            <person name="Kralova S."/>
            <person name="Maslanova I."/>
            <person name="Busse H.-J."/>
            <person name="Stankova E."/>
            <person name="Vrbovska V."/>
            <person name="Kovarovic V."/>
            <person name="Bartak M."/>
            <person name="Svec P."/>
            <person name="Pantucek R."/>
        </authorList>
    </citation>
    <scope>NUCLEOTIDE SEQUENCE [LARGE SCALE GENOMIC DNA]</scope>
    <source>
        <strain evidence="3 4">CCM 8692</strain>
    </source>
</reference>
<feature type="chain" id="PRO_5046403310" description="Secretion system X translation initiation factor" evidence="2">
    <location>
        <begin position="26"/>
        <end position="181"/>
    </location>
</feature>
<proteinExistence type="predicted"/>
<comment type="caution">
    <text evidence="3">The sequence shown here is derived from an EMBL/GenBank/DDBJ whole genome shotgun (WGS) entry which is preliminary data.</text>
</comment>
<feature type="compositionally biased region" description="Basic and acidic residues" evidence="1">
    <location>
        <begin position="41"/>
        <end position="55"/>
    </location>
</feature>
<gene>
    <name evidence="3" type="ORF">F0185_00885</name>
</gene>
<evidence type="ECO:0000313" key="3">
    <source>
        <dbReference type="EMBL" id="NHZ32153.1"/>
    </source>
</evidence>
<keyword evidence="4" id="KW-1185">Reference proteome</keyword>
<organism evidence="3 4">
    <name type="scientific">Massilia rubra</name>
    <dbReference type="NCBI Taxonomy" id="2607910"/>
    <lineage>
        <taxon>Bacteria</taxon>
        <taxon>Pseudomonadati</taxon>
        <taxon>Pseudomonadota</taxon>
        <taxon>Betaproteobacteria</taxon>
        <taxon>Burkholderiales</taxon>
        <taxon>Oxalobacteraceae</taxon>
        <taxon>Telluria group</taxon>
        <taxon>Massilia</taxon>
    </lineage>
</organism>
<protein>
    <recommendedName>
        <fullName evidence="5">Secretion system X translation initiation factor</fullName>
    </recommendedName>
</protein>
<sequence>MSPGRRRVALYGVLLLCLAAARLLVPDPARETSLTAPSSRSGEERARQRPLDHRSTNVNELQAMAWPDRSRGALARDDKNPFDVKTWAVGPSAASTRDASPPPALAPQPTAPALPFLFAGKLELAPGKWLVYLTKGEQSIAVEMGETFEGIYRFEGIENDHIVIVYLPLQTKQLLPMGSAS</sequence>
<evidence type="ECO:0000256" key="1">
    <source>
        <dbReference type="SAM" id="MobiDB-lite"/>
    </source>
</evidence>
<feature type="signal peptide" evidence="2">
    <location>
        <begin position="1"/>
        <end position="25"/>
    </location>
</feature>
<keyword evidence="2" id="KW-0732">Signal</keyword>